<accession>A0A2A6F615</accession>
<dbReference type="InterPro" id="IPR045079">
    <property type="entry name" value="Oxoprolinase-like"/>
</dbReference>
<evidence type="ECO:0000259" key="2">
    <source>
        <dbReference type="Pfam" id="PF02538"/>
    </source>
</evidence>
<evidence type="ECO:0000313" key="3">
    <source>
        <dbReference type="EMBL" id="PDQ17387.1"/>
    </source>
</evidence>
<dbReference type="Pfam" id="PF02538">
    <property type="entry name" value="Hydantoinase_B"/>
    <property type="match status" value="1"/>
</dbReference>
<protein>
    <submittedName>
        <fullName evidence="3">5-oxoprolinase</fullName>
    </submittedName>
</protein>
<name>A0A2A6F615_9HYPH</name>
<dbReference type="GO" id="GO:0005829">
    <property type="term" value="C:cytosol"/>
    <property type="evidence" value="ECO:0007669"/>
    <property type="project" value="TreeGrafter"/>
</dbReference>
<feature type="region of interest" description="Disordered" evidence="1">
    <location>
        <begin position="143"/>
        <end position="164"/>
    </location>
</feature>
<dbReference type="GO" id="GO:0006749">
    <property type="term" value="P:glutathione metabolic process"/>
    <property type="evidence" value="ECO:0007669"/>
    <property type="project" value="TreeGrafter"/>
</dbReference>
<dbReference type="AlphaFoldDB" id="A0A2A6F615"/>
<sequence length="202" mass="21370">VIPDGCMLKPAYPAAVVAGNVETSQHVTNALFGAMGAMANAQGTMNNLTFGNRRYQYYETICSGSPAGRMNSGRGFAGTSGVHTHMTNSRLTDPEVLELRFPVLLEDFHIREGSGGKGRWSAGDGTKRTIRFLEKMECAILSSHRNRPPQGLDGGGDGEVGSTKVRRNNGAIEVLKACDQTVLDAGEAVILTTPTPGGFGKA</sequence>
<dbReference type="PANTHER" id="PTHR11365:SF23">
    <property type="entry name" value="HYPOTHETICAL 5-OXOPROLINASE (EUROFUNG)-RELATED"/>
    <property type="match status" value="1"/>
</dbReference>
<keyword evidence="4" id="KW-1185">Reference proteome</keyword>
<feature type="domain" description="Hydantoinase B/oxoprolinase" evidence="2">
    <location>
        <begin position="2"/>
        <end position="201"/>
    </location>
</feature>
<feature type="non-terminal residue" evidence="3">
    <location>
        <position position="1"/>
    </location>
</feature>
<dbReference type="RefSeq" id="WP_208866605.1">
    <property type="nucleotide sequence ID" value="NZ_NWQG01000266.1"/>
</dbReference>
<comment type="caution">
    <text evidence="3">The sequence shown here is derived from an EMBL/GenBank/DDBJ whole genome shotgun (WGS) entry which is preliminary data.</text>
</comment>
<dbReference type="InterPro" id="IPR003692">
    <property type="entry name" value="Hydantoinase_B"/>
</dbReference>
<organism evidence="3 4">
    <name type="scientific">Mesorhizobium sanjuanii</name>
    <dbReference type="NCBI Taxonomy" id="2037900"/>
    <lineage>
        <taxon>Bacteria</taxon>
        <taxon>Pseudomonadati</taxon>
        <taxon>Pseudomonadota</taxon>
        <taxon>Alphaproteobacteria</taxon>
        <taxon>Hyphomicrobiales</taxon>
        <taxon>Phyllobacteriaceae</taxon>
        <taxon>Mesorhizobium</taxon>
    </lineage>
</organism>
<reference evidence="3 4" key="1">
    <citation type="submission" date="2017-09" db="EMBL/GenBank/DDBJ databases">
        <title>Mesorhizobum sanjuanii sp. nov. isolated from nodules of Lotus tenuis in saline-alkaline lowlands of Flooding Pampa.</title>
        <authorList>
            <person name="Sannazzaro A.I."/>
            <person name="Torres Tejerizo G.A."/>
            <person name="Fontana F."/>
            <person name="Cumpa Velazquez L.M."/>
            <person name="Hansen L."/>
            <person name="Pistorio M."/>
            <person name="Estrella M.J."/>
        </authorList>
    </citation>
    <scope>NUCLEOTIDE SEQUENCE [LARGE SCALE GENOMIC DNA]</scope>
    <source>
        <strain evidence="3 4">BSA136</strain>
    </source>
</reference>
<evidence type="ECO:0000313" key="4">
    <source>
        <dbReference type="Proteomes" id="UP000219182"/>
    </source>
</evidence>
<proteinExistence type="predicted"/>
<dbReference type="EMBL" id="NWQG01000266">
    <property type="protein sequence ID" value="PDQ17387.1"/>
    <property type="molecule type" value="Genomic_DNA"/>
</dbReference>
<gene>
    <name evidence="3" type="ORF">CN311_30230</name>
</gene>
<dbReference type="GO" id="GO:0017168">
    <property type="term" value="F:5-oxoprolinase (ATP-hydrolyzing) activity"/>
    <property type="evidence" value="ECO:0007669"/>
    <property type="project" value="TreeGrafter"/>
</dbReference>
<dbReference type="PANTHER" id="PTHR11365">
    <property type="entry name" value="5-OXOPROLINASE RELATED"/>
    <property type="match status" value="1"/>
</dbReference>
<dbReference type="Proteomes" id="UP000219182">
    <property type="component" value="Unassembled WGS sequence"/>
</dbReference>
<evidence type="ECO:0000256" key="1">
    <source>
        <dbReference type="SAM" id="MobiDB-lite"/>
    </source>
</evidence>